<dbReference type="STRING" id="1737425.GCA_900049755_00348"/>
<sequence length="245" mass="26647">MTTPPAAFDHLIHWVADLDATTASYDNAGLATYPALTMPGFRNAAWGIDDARYVELATVDDWDAVQTSKYSRGLQVLRPAIDALDGEGPLTFAVNVPDIRATIDRLRDVGHEVIIDEVWFEDRQGGFTEVHVTDVPHVTPFFIAYNPPREVIARMRAEHRAANGVVFDPDRPQLVALLVGSATPEQDAASLASLIGCGVRGTTVDLQDAEIRFDADAPEGLYGITVSRFGDEPTEIAGLSIYPEV</sequence>
<dbReference type="Gene3D" id="3.10.180.10">
    <property type="entry name" value="2,3-Dihydroxybiphenyl 1,2-Dioxygenase, domain 1"/>
    <property type="match status" value="1"/>
</dbReference>
<dbReference type="RefSeq" id="WP_110481200.1">
    <property type="nucleotide sequence ID" value="NZ_CP024988.1"/>
</dbReference>
<gene>
    <name evidence="2" type="ORF">Csp1_09400</name>
</gene>
<name>A0A2Z3YN86_9CORY</name>
<dbReference type="Proteomes" id="UP000247696">
    <property type="component" value="Chromosome"/>
</dbReference>
<feature type="domain" description="Glyoxalase-like" evidence="1">
    <location>
        <begin position="8"/>
        <end position="164"/>
    </location>
</feature>
<evidence type="ECO:0000259" key="1">
    <source>
        <dbReference type="Pfam" id="PF13468"/>
    </source>
</evidence>
<evidence type="ECO:0000313" key="2">
    <source>
        <dbReference type="EMBL" id="AWT25746.1"/>
    </source>
</evidence>
<keyword evidence="3" id="KW-1185">Reference proteome</keyword>
<dbReference type="EMBL" id="CP024988">
    <property type="protein sequence ID" value="AWT25746.1"/>
    <property type="molecule type" value="Genomic_DNA"/>
</dbReference>
<dbReference type="OrthoDB" id="4376969at2"/>
<evidence type="ECO:0000313" key="3">
    <source>
        <dbReference type="Proteomes" id="UP000247696"/>
    </source>
</evidence>
<accession>A0A2Z3YN86</accession>
<dbReference type="AlphaFoldDB" id="A0A2Z3YN86"/>
<reference evidence="3" key="1">
    <citation type="submission" date="2017-11" db="EMBL/GenBank/DDBJ databases">
        <title>Otitis media/interna in a cat caused by the recently described species Corynebacterium provencense.</title>
        <authorList>
            <person name="Kittl S."/>
            <person name="Brodard I."/>
            <person name="Rychener L."/>
            <person name="Jores J."/>
            <person name="Roosje P."/>
            <person name="Gobeli Brawand S."/>
        </authorList>
    </citation>
    <scope>NUCLEOTIDE SEQUENCE [LARGE SCALE GENOMIC DNA]</scope>
    <source>
        <strain evidence="3">17KM38</strain>
    </source>
</reference>
<protein>
    <recommendedName>
        <fullName evidence="1">Glyoxalase-like domain-containing protein</fullName>
    </recommendedName>
</protein>
<dbReference type="Pfam" id="PF13468">
    <property type="entry name" value="Glyoxalase_3"/>
    <property type="match status" value="1"/>
</dbReference>
<dbReference type="InterPro" id="IPR025870">
    <property type="entry name" value="Glyoxalase-like_dom"/>
</dbReference>
<dbReference type="KEGG" id="cpre:Csp1_09400"/>
<dbReference type="SUPFAM" id="SSF54593">
    <property type="entry name" value="Glyoxalase/Bleomycin resistance protein/Dihydroxybiphenyl dioxygenase"/>
    <property type="match status" value="1"/>
</dbReference>
<organism evidence="2 3">
    <name type="scientific">Corynebacterium provencense</name>
    <dbReference type="NCBI Taxonomy" id="1737425"/>
    <lineage>
        <taxon>Bacteria</taxon>
        <taxon>Bacillati</taxon>
        <taxon>Actinomycetota</taxon>
        <taxon>Actinomycetes</taxon>
        <taxon>Mycobacteriales</taxon>
        <taxon>Corynebacteriaceae</taxon>
        <taxon>Corynebacterium</taxon>
    </lineage>
</organism>
<proteinExistence type="predicted"/>
<dbReference type="InterPro" id="IPR029068">
    <property type="entry name" value="Glyas_Bleomycin-R_OHBP_Dase"/>
</dbReference>